<dbReference type="PIRSF" id="PIRSF006655">
    <property type="entry name" value="DHQ_synth"/>
    <property type="match status" value="1"/>
</dbReference>
<dbReference type="Pfam" id="PF26558">
    <property type="entry name" value="DHQS_2nd"/>
    <property type="match status" value="1"/>
</dbReference>
<feature type="domain" description="3-dehydroquinate synthase C-terminal" evidence="5">
    <location>
        <begin position="167"/>
        <end position="342"/>
    </location>
</feature>
<dbReference type="GO" id="GO:0051287">
    <property type="term" value="F:NAD binding"/>
    <property type="evidence" value="ECO:0007669"/>
    <property type="project" value="UniProtKB-UniRule"/>
</dbReference>
<dbReference type="Pfam" id="PF01959">
    <property type="entry name" value="DHQS"/>
    <property type="match status" value="1"/>
</dbReference>
<evidence type="ECO:0000313" key="7">
    <source>
        <dbReference type="Proteomes" id="UP000606463"/>
    </source>
</evidence>
<gene>
    <name evidence="6" type="ORF">EYH37_04910</name>
</gene>
<comment type="similarity">
    <text evidence="3">Belongs to the archaeal-type DHQ synthase family.</text>
</comment>
<keyword evidence="3 6" id="KW-0560">Oxidoreductase</keyword>
<dbReference type="InterPro" id="IPR002812">
    <property type="entry name" value="DHQS"/>
</dbReference>
<proteinExistence type="inferred from homology"/>
<evidence type="ECO:0000256" key="2">
    <source>
        <dbReference type="ARBA" id="ARBA00023141"/>
    </source>
</evidence>
<organism evidence="6 7">
    <name type="scientific">Aquifex aeolicus</name>
    <dbReference type="NCBI Taxonomy" id="63363"/>
    <lineage>
        <taxon>Bacteria</taxon>
        <taxon>Pseudomonadati</taxon>
        <taxon>Aquificota</taxon>
        <taxon>Aquificia</taxon>
        <taxon>Aquificales</taxon>
        <taxon>Aquificaceae</taxon>
        <taxon>Aquifex</taxon>
    </lineage>
</organism>
<dbReference type="GO" id="GO:0016639">
    <property type="term" value="F:oxidoreductase activity, acting on the CH-NH2 group of donors, NAD or NADP as acceptor"/>
    <property type="evidence" value="ECO:0007669"/>
    <property type="project" value="UniProtKB-UniRule"/>
</dbReference>
<dbReference type="AlphaFoldDB" id="A0A9D0YPU0"/>
<protein>
    <recommendedName>
        <fullName evidence="3">3-dehydroquinate synthase homolog</fullName>
        <ecNumber evidence="3">1.4.1.-</ecNumber>
    </recommendedName>
</protein>
<accession>A0A9D0YPU0</accession>
<comment type="caution">
    <text evidence="6">The sequence shown here is derived from an EMBL/GenBank/DDBJ whole genome shotgun (WGS) entry which is preliminary data.</text>
</comment>
<dbReference type="PANTHER" id="PTHR33563:SF1">
    <property type="entry name" value="3-DEHYDROQUINATE SYNTHASE"/>
    <property type="match status" value="1"/>
</dbReference>
<evidence type="ECO:0000259" key="5">
    <source>
        <dbReference type="Pfam" id="PF26558"/>
    </source>
</evidence>
<evidence type="ECO:0000259" key="4">
    <source>
        <dbReference type="Pfam" id="PF01959"/>
    </source>
</evidence>
<sequence>MKKFWYWAEPFDKKAVTTALESGVDAIVLPNEKYVEEVKKLAKVKVIAPSEMADLRLCFPQKGDNLSDCNVAYVKIEKKSDEDLAAKLSVPVIIETTDWTIIPLENILAQKRDVYMMVTSAEEAKTAITTLEIGAEGVVLKTLNLNTVKEVGSAVKEYRETLPLTEVEITKVLPLGLGDRVCVDTTSLLKKGEGMLVGNSSAGMFLVHAETEENPYVASRPFRVNAGAVHMYIRVPENKTKYLCEVETGIPVMVYNYKGEGRLVYVGRAKVERRPMLLVEGKTKEEKKVSAILQNAETIRLTKPNGEPISVVDLKPGDVVLGYTEEAGRHFGMKIKETITEK</sequence>
<dbReference type="InterPro" id="IPR030960">
    <property type="entry name" value="DHQS/DOIS_N"/>
</dbReference>
<dbReference type="HAMAP" id="MF_01244">
    <property type="entry name" value="Arch_DHQ_synthase"/>
    <property type="match status" value="1"/>
</dbReference>
<reference evidence="6" key="1">
    <citation type="journal article" date="2020" name="ISME J.">
        <title>Gammaproteobacteria mediating utilization of methyl-, sulfur- and petroleum organic compounds in deep ocean hydrothermal plumes.</title>
        <authorList>
            <person name="Zhou Z."/>
            <person name="Liu Y."/>
            <person name="Pan J."/>
            <person name="Cron B.R."/>
            <person name="Toner B.M."/>
            <person name="Anantharaman K."/>
            <person name="Breier J.A."/>
            <person name="Dick G.J."/>
            <person name="Li M."/>
        </authorList>
    </citation>
    <scope>NUCLEOTIDE SEQUENCE</scope>
    <source>
        <strain evidence="6">SZUA-1501</strain>
    </source>
</reference>
<keyword evidence="1 3" id="KW-0028">Amino-acid biosynthesis</keyword>
<feature type="domain" description="3-dehydroquinate synthase N-terminal" evidence="4">
    <location>
        <begin position="1"/>
        <end position="153"/>
    </location>
</feature>
<keyword evidence="3" id="KW-0520">NAD</keyword>
<dbReference type="Proteomes" id="UP000606463">
    <property type="component" value="Unassembled WGS sequence"/>
</dbReference>
<keyword evidence="2 3" id="KW-0057">Aromatic amino acid biosynthesis</keyword>
<name>A0A9D0YPU0_AQUAO</name>
<evidence type="ECO:0000256" key="1">
    <source>
        <dbReference type="ARBA" id="ARBA00022605"/>
    </source>
</evidence>
<dbReference type="InterPro" id="IPR056179">
    <property type="entry name" value="DHQS_C"/>
</dbReference>
<dbReference type="GO" id="GO:0008652">
    <property type="term" value="P:amino acid biosynthetic process"/>
    <property type="evidence" value="ECO:0007669"/>
    <property type="project" value="UniProtKB-KW"/>
</dbReference>
<dbReference type="EC" id="1.4.1.-" evidence="3"/>
<dbReference type="GO" id="GO:0009073">
    <property type="term" value="P:aromatic amino acid family biosynthetic process"/>
    <property type="evidence" value="ECO:0007669"/>
    <property type="project" value="UniProtKB-UniRule"/>
</dbReference>
<dbReference type="EMBL" id="DQVE01000050">
    <property type="protein sequence ID" value="HIP98682.1"/>
    <property type="molecule type" value="Genomic_DNA"/>
</dbReference>
<evidence type="ECO:0000313" key="6">
    <source>
        <dbReference type="EMBL" id="HIP98682.1"/>
    </source>
</evidence>
<dbReference type="GO" id="GO:0003856">
    <property type="term" value="F:3-dehydroquinate synthase activity"/>
    <property type="evidence" value="ECO:0007669"/>
    <property type="project" value="InterPro"/>
</dbReference>
<dbReference type="NCBIfam" id="NF002627">
    <property type="entry name" value="PRK02290.1-5"/>
    <property type="match status" value="1"/>
</dbReference>
<dbReference type="PANTHER" id="PTHR33563">
    <property type="match status" value="1"/>
</dbReference>
<evidence type="ECO:0000256" key="3">
    <source>
        <dbReference type="HAMAP-Rule" id="MF_01244"/>
    </source>
</evidence>